<sequence>MSRRNDSYDRLVQQTVRSVLFCGYSHENRASLKAPAMVANLSNTLRDVSKKKTTTGTCKDSLLHILISAGSERTEEPAQDDEDNNGDETRRGSWLVDCPNWPVERLRREKATIKRYLYAQRQKRVSDSQKTPKLYGEVLMLHEAYALLKLFLLERDPDYRQCLQQSIGCTNSFLTSLHVLLTLYTRYFERAHGRQISEKTDVKPIETLYEFFLTHRSALEHQQQTE</sequence>
<organism evidence="1 2">
    <name type="scientific">Phytophthora pseudosyringae</name>
    <dbReference type="NCBI Taxonomy" id="221518"/>
    <lineage>
        <taxon>Eukaryota</taxon>
        <taxon>Sar</taxon>
        <taxon>Stramenopiles</taxon>
        <taxon>Oomycota</taxon>
        <taxon>Peronosporomycetes</taxon>
        <taxon>Peronosporales</taxon>
        <taxon>Peronosporaceae</taxon>
        <taxon>Phytophthora</taxon>
    </lineage>
</organism>
<name>A0A8T1VYW1_9STRA</name>
<dbReference type="OrthoDB" id="110846at2759"/>
<proteinExistence type="predicted"/>
<gene>
    <name evidence="1" type="ORF">PHYPSEUDO_000623</name>
</gene>
<reference evidence="1" key="1">
    <citation type="submission" date="2021-02" db="EMBL/GenBank/DDBJ databases">
        <authorList>
            <person name="Palmer J.M."/>
        </authorList>
    </citation>
    <scope>NUCLEOTIDE SEQUENCE</scope>
    <source>
        <strain evidence="1">SCRP734</strain>
    </source>
</reference>
<accession>A0A8T1VYW1</accession>
<protein>
    <submittedName>
        <fullName evidence="1">Uncharacterized protein</fullName>
    </submittedName>
</protein>
<dbReference type="Proteomes" id="UP000694044">
    <property type="component" value="Unassembled WGS sequence"/>
</dbReference>
<dbReference type="AlphaFoldDB" id="A0A8T1VYW1"/>
<evidence type="ECO:0000313" key="1">
    <source>
        <dbReference type="EMBL" id="KAG7386116.1"/>
    </source>
</evidence>
<evidence type="ECO:0000313" key="2">
    <source>
        <dbReference type="Proteomes" id="UP000694044"/>
    </source>
</evidence>
<comment type="caution">
    <text evidence="1">The sequence shown here is derived from an EMBL/GenBank/DDBJ whole genome shotgun (WGS) entry which is preliminary data.</text>
</comment>
<keyword evidence="2" id="KW-1185">Reference proteome</keyword>
<dbReference type="EMBL" id="JAGDFM010000107">
    <property type="protein sequence ID" value="KAG7386116.1"/>
    <property type="molecule type" value="Genomic_DNA"/>
</dbReference>